<dbReference type="InterPro" id="IPR044823">
    <property type="entry name" value="ASIL1/2-like"/>
</dbReference>
<protein>
    <recommendedName>
        <fullName evidence="3">Myb/SANT-like DNA-binding domain-containing protein</fullName>
    </recommendedName>
</protein>
<feature type="domain" description="Myb/SANT-like DNA-binding" evidence="3">
    <location>
        <begin position="54"/>
        <end position="143"/>
    </location>
</feature>
<dbReference type="InterPro" id="IPR044822">
    <property type="entry name" value="Myb_DNA-bind_4"/>
</dbReference>
<evidence type="ECO:0000313" key="4">
    <source>
        <dbReference type="EMBL" id="KAL3511798.1"/>
    </source>
</evidence>
<sequence length="334" mass="37454">MDREANNQEKSSHLSTTTNNNNNNNREDRLESPKKPQLTTTASNNNNNSDRVKRDEWSEGAVSSLLEAYETKWVLRNRAKLKGQDWEDVAKHVSARANSTKSSKTQTQCKNKIESMKKRYRSESAAVDAASSSSWPLYPRLDLLLRGNAPPPPLPPPPPPPVVASNPHLLMLEQSLHPQPRPPAQNSHGSNGCDRAVKEDGVGPKLSDQESDKNATETDDSSTPVIYSDKEKLKSKNLRLRKDQKNRKKNQRREKCAISESIRLLAEVVVRSEQARMETMRELERMRAETEAKRGEMDLKRTEIIANTQLEIAKLFAAVSGKGGLDSSLRIGRS</sequence>
<reference evidence="4 5" key="1">
    <citation type="submission" date="2024-11" db="EMBL/GenBank/DDBJ databases">
        <title>A near-complete genome assembly of Cinchona calisaya.</title>
        <authorList>
            <person name="Lian D.C."/>
            <person name="Zhao X.W."/>
            <person name="Wei L."/>
        </authorList>
    </citation>
    <scope>NUCLEOTIDE SEQUENCE [LARGE SCALE GENOMIC DNA]</scope>
    <source>
        <tissue evidence="4">Nenye</tissue>
    </source>
</reference>
<dbReference type="AlphaFoldDB" id="A0ABD2YWY6"/>
<feature type="compositionally biased region" description="Basic and acidic residues" evidence="2">
    <location>
        <begin position="25"/>
        <end position="34"/>
    </location>
</feature>
<feature type="compositionally biased region" description="Basic and acidic residues" evidence="2">
    <location>
        <begin position="195"/>
        <end position="216"/>
    </location>
</feature>
<comment type="caution">
    <text evidence="4">The sequence shown here is derived from an EMBL/GenBank/DDBJ whole genome shotgun (WGS) entry which is preliminary data.</text>
</comment>
<accession>A0ABD2YWY6</accession>
<feature type="region of interest" description="Disordered" evidence="2">
    <location>
        <begin position="1"/>
        <end position="57"/>
    </location>
</feature>
<name>A0ABD2YWY6_9GENT</name>
<dbReference type="Pfam" id="PF13837">
    <property type="entry name" value="Myb_DNA-bind_4"/>
    <property type="match status" value="1"/>
</dbReference>
<dbReference type="PANTHER" id="PTHR31307:SF7">
    <property type="entry name" value="SEQUENCE-SPECIFIC DNA BINDING TRANSCRIPTION FACTOR"/>
    <property type="match status" value="1"/>
</dbReference>
<feature type="coiled-coil region" evidence="1">
    <location>
        <begin position="269"/>
        <end position="300"/>
    </location>
</feature>
<dbReference type="PANTHER" id="PTHR31307">
    <property type="entry name" value="TRIHELIX TRANSCRIPTION FACTOR ASIL2"/>
    <property type="match status" value="1"/>
</dbReference>
<proteinExistence type="predicted"/>
<evidence type="ECO:0000256" key="2">
    <source>
        <dbReference type="SAM" id="MobiDB-lite"/>
    </source>
</evidence>
<dbReference type="Proteomes" id="UP001630127">
    <property type="component" value="Unassembled WGS sequence"/>
</dbReference>
<feature type="region of interest" description="Disordered" evidence="2">
    <location>
        <begin position="176"/>
        <end position="254"/>
    </location>
</feature>
<dbReference type="FunFam" id="1.10.10.60:FF:000152">
    <property type="entry name" value="Trihelix transcription factor ASIL2"/>
    <property type="match status" value="1"/>
</dbReference>
<dbReference type="EMBL" id="JBJUIK010000011">
    <property type="protein sequence ID" value="KAL3511798.1"/>
    <property type="molecule type" value="Genomic_DNA"/>
</dbReference>
<feature type="compositionally biased region" description="Basic and acidic residues" evidence="2">
    <location>
        <begin position="1"/>
        <end position="12"/>
    </location>
</feature>
<evidence type="ECO:0000259" key="3">
    <source>
        <dbReference type="Pfam" id="PF13837"/>
    </source>
</evidence>
<keyword evidence="1" id="KW-0175">Coiled coil</keyword>
<gene>
    <name evidence="4" type="ORF">ACH5RR_024515</name>
</gene>
<organism evidence="4 5">
    <name type="scientific">Cinchona calisaya</name>
    <dbReference type="NCBI Taxonomy" id="153742"/>
    <lineage>
        <taxon>Eukaryota</taxon>
        <taxon>Viridiplantae</taxon>
        <taxon>Streptophyta</taxon>
        <taxon>Embryophyta</taxon>
        <taxon>Tracheophyta</taxon>
        <taxon>Spermatophyta</taxon>
        <taxon>Magnoliopsida</taxon>
        <taxon>eudicotyledons</taxon>
        <taxon>Gunneridae</taxon>
        <taxon>Pentapetalae</taxon>
        <taxon>asterids</taxon>
        <taxon>lamiids</taxon>
        <taxon>Gentianales</taxon>
        <taxon>Rubiaceae</taxon>
        <taxon>Cinchonoideae</taxon>
        <taxon>Cinchoneae</taxon>
        <taxon>Cinchona</taxon>
    </lineage>
</organism>
<evidence type="ECO:0000313" key="5">
    <source>
        <dbReference type="Proteomes" id="UP001630127"/>
    </source>
</evidence>
<feature type="compositionally biased region" description="Basic residues" evidence="2">
    <location>
        <begin position="235"/>
        <end position="252"/>
    </location>
</feature>
<dbReference type="Gene3D" id="1.10.10.60">
    <property type="entry name" value="Homeodomain-like"/>
    <property type="match status" value="1"/>
</dbReference>
<keyword evidence="5" id="KW-1185">Reference proteome</keyword>
<evidence type="ECO:0000256" key="1">
    <source>
        <dbReference type="SAM" id="Coils"/>
    </source>
</evidence>